<dbReference type="Gene3D" id="1.20.1280.50">
    <property type="match status" value="1"/>
</dbReference>
<dbReference type="PROSITE" id="PS50181">
    <property type="entry name" value="FBOX"/>
    <property type="match status" value="1"/>
</dbReference>
<proteinExistence type="predicted"/>
<dbReference type="PANTHER" id="PTHR31293:SF16">
    <property type="entry name" value="RNI-LIKE SUPERFAMILY PROTEIN"/>
    <property type="match status" value="1"/>
</dbReference>
<dbReference type="Pfam" id="PF24758">
    <property type="entry name" value="LRR_At5g56370"/>
    <property type="match status" value="2"/>
</dbReference>
<dbReference type="InterPro" id="IPR036047">
    <property type="entry name" value="F-box-like_dom_sf"/>
</dbReference>
<keyword evidence="4" id="KW-1185">Reference proteome</keyword>
<evidence type="ECO:0000256" key="1">
    <source>
        <dbReference type="SAM" id="MobiDB-lite"/>
    </source>
</evidence>
<evidence type="ECO:0000313" key="4">
    <source>
        <dbReference type="Proteomes" id="UP000824890"/>
    </source>
</evidence>
<dbReference type="SUPFAM" id="SSF52047">
    <property type="entry name" value="RNI-like"/>
    <property type="match status" value="3"/>
</dbReference>
<dbReference type="InterPro" id="IPR001810">
    <property type="entry name" value="F-box_dom"/>
</dbReference>
<dbReference type="EMBL" id="JAGKQM010000009">
    <property type="protein sequence ID" value="KAH0912385.1"/>
    <property type="molecule type" value="Genomic_DNA"/>
</dbReference>
<dbReference type="SMART" id="SM00256">
    <property type="entry name" value="FBOX"/>
    <property type="match status" value="3"/>
</dbReference>
<feature type="domain" description="F-box" evidence="2">
    <location>
        <begin position="880"/>
        <end position="928"/>
    </location>
</feature>
<feature type="compositionally biased region" description="Acidic residues" evidence="1">
    <location>
        <begin position="1139"/>
        <end position="1151"/>
    </location>
</feature>
<dbReference type="Pfam" id="PF00646">
    <property type="entry name" value="F-box"/>
    <property type="match status" value="3"/>
</dbReference>
<name>A0ABQ8C7H2_BRANA</name>
<feature type="region of interest" description="Disordered" evidence="1">
    <location>
        <begin position="1132"/>
        <end position="1151"/>
    </location>
</feature>
<reference evidence="3 4" key="1">
    <citation type="submission" date="2021-05" db="EMBL/GenBank/DDBJ databases">
        <title>Genome Assembly of Synthetic Allotetraploid Brassica napus Reveals Homoeologous Exchanges between Subgenomes.</title>
        <authorList>
            <person name="Davis J.T."/>
        </authorList>
    </citation>
    <scope>NUCLEOTIDE SEQUENCE [LARGE SCALE GENOMIC DNA]</scope>
    <source>
        <strain evidence="4">cv. Da-Ae</strain>
        <tissue evidence="3">Seedling</tissue>
    </source>
</reference>
<sequence>MSPDSCLPGTSRSERKVERERNLDPIAMSSKDYMSGLPDCLISHILSFVSNKEAASTSVLAKRWRYLFALTRDLHFDDFVYLNPEKKSKTSRTIITSWLLKVMDRGVLDLDLQIISSDMDCPLPSEMFVSETLYSDTIADKYPKVEFSSLVEARLDLRMTKDQLVKAKFSDDDRSLPVEMVASATNFFMGICNVKVLHLSSDTLEVLTYCCKPIPEFNNLVHLTIQTDLEVSWESLPALLKNCPKLETLVFQGLHYGDINHTPWEDISACLSSSPVKKLKVLKFGAVSCDIDDMDRQMYIIKHFEETMPNLEEVVLYYVTRDHLIIYNCVLYFSNNWTSLKTPSQFEKKISKAVVVSLSLISLFFFVDPVAMSSKRLNLGSKDYISGLPDCLISHILSFVPTKEAASTSVLAKRWRYLFALTPNLEFNDSIYLNSEIANQRKCTFPWITRKKGKTPRSFVDFVDRVLVLHHNVPLNRFSLKCEDVIHPAIIIGWLLKVMDRGVLDLDLNISSEMGYRLPSEMFCSETLVRLKLGIRDVLTINKEKGVFLPKVKTLCLDYIMVKNSVFAKLLSGCHALEELVLNNLFEVKGSCSVFHNTLERLVVRRSRTFDENLESVSFSTPNLVYLDYSDAIANMYPKVEFNSLVEASLDLIMTSDQIVSAISNEDIDRSPQEEMVGNATNFLMGICNVKILYLSYNTLQVLTYCCKPIPQFNNLIHLTIQTDPEVAWEPLPALLKNCPKLETLVFEGLHHKIKNCWEEDMCLCKPWEEDIPTCLSSSPVKVLKILKFGDIFGDEDIEEQIKQVQHFLETMPNLEQLILYYDTSFDEDVNEVSAQLQWHPRVASSKCKISVISDNLCLSSTVPCSVVSSSHHHHHPHMEDMFNRLPNPLISHILSFLPTKEAASTSVLSKRWRLLFASVTNLDFEGDEESPSFVEFVDRVLALGGNDSINRFSLIFTDYPDPDTVTPWILNVLRRGVSELELSVSDYPLPLEIFFSKRLAKLKLGGGDGLSFSADVKKVSLPKLKTLEIESVVFEEDGVGFVKLLSGCPVLEELVLVNIGWEHWKSCSVSAKSLRKLKFFCEDNDENPKSVSFDTPNLEYLEYSDNIAKKYPKVKFRSLVEAHISLRLTEDQSADAGSSEEDEYLFESDDDEEKEMVGNATNFFKGICNVQILYLSAKTLEVLAFCCEATPVFNNLIQLTVESDEEIGWDSLPGLLKNCPNLETLVFKGLVHKSTKGCGNMCACKPLKNPSCLSSSAVKVLKIILSTHIDDDGMEEEQIKHFLEKMPRLEQLVVYFNESYEPSVFELSKKLQSVSTIASPKCNLQVISQNLSLSSTLPCSLAKKWSAPPNEEYTWFLKAVT</sequence>
<dbReference type="Proteomes" id="UP000824890">
    <property type="component" value="Unassembled WGS sequence"/>
</dbReference>
<gene>
    <name evidence="3" type="ORF">HID58_035706</name>
</gene>
<evidence type="ECO:0000259" key="2">
    <source>
        <dbReference type="PROSITE" id="PS50181"/>
    </source>
</evidence>
<evidence type="ECO:0000313" key="3">
    <source>
        <dbReference type="EMBL" id="KAH0912385.1"/>
    </source>
</evidence>
<organism evidence="3 4">
    <name type="scientific">Brassica napus</name>
    <name type="common">Rape</name>
    <dbReference type="NCBI Taxonomy" id="3708"/>
    <lineage>
        <taxon>Eukaryota</taxon>
        <taxon>Viridiplantae</taxon>
        <taxon>Streptophyta</taxon>
        <taxon>Embryophyta</taxon>
        <taxon>Tracheophyta</taxon>
        <taxon>Spermatophyta</taxon>
        <taxon>Magnoliopsida</taxon>
        <taxon>eudicotyledons</taxon>
        <taxon>Gunneridae</taxon>
        <taxon>Pentapetalae</taxon>
        <taxon>rosids</taxon>
        <taxon>malvids</taxon>
        <taxon>Brassicales</taxon>
        <taxon>Brassicaceae</taxon>
        <taxon>Brassiceae</taxon>
        <taxon>Brassica</taxon>
    </lineage>
</organism>
<protein>
    <recommendedName>
        <fullName evidence="2">F-box domain-containing protein</fullName>
    </recommendedName>
</protein>
<feature type="compositionally biased region" description="Basic and acidic residues" evidence="1">
    <location>
        <begin position="12"/>
        <end position="21"/>
    </location>
</feature>
<dbReference type="InterPro" id="IPR032675">
    <property type="entry name" value="LRR_dom_sf"/>
</dbReference>
<dbReference type="PANTHER" id="PTHR31293">
    <property type="entry name" value="RNI-LIKE SUPERFAMILY PROTEIN"/>
    <property type="match status" value="1"/>
</dbReference>
<dbReference type="Gene3D" id="3.80.10.10">
    <property type="entry name" value="Ribonuclease Inhibitor"/>
    <property type="match status" value="3"/>
</dbReference>
<dbReference type="InterPro" id="IPR055294">
    <property type="entry name" value="FBL60-like"/>
</dbReference>
<accession>A0ABQ8C7H2</accession>
<feature type="region of interest" description="Disordered" evidence="1">
    <location>
        <begin position="1"/>
        <end position="21"/>
    </location>
</feature>
<dbReference type="SMART" id="SM00579">
    <property type="entry name" value="FBD"/>
    <property type="match status" value="3"/>
</dbReference>
<dbReference type="InterPro" id="IPR053781">
    <property type="entry name" value="F-box_AtFBL13-like"/>
</dbReference>
<comment type="caution">
    <text evidence="3">The sequence shown here is derived from an EMBL/GenBank/DDBJ whole genome shotgun (WGS) entry which is preliminary data.</text>
</comment>
<dbReference type="InterPro" id="IPR006566">
    <property type="entry name" value="FBD"/>
</dbReference>
<dbReference type="SUPFAM" id="SSF81383">
    <property type="entry name" value="F-box domain"/>
    <property type="match status" value="3"/>
</dbReference>
<dbReference type="CDD" id="cd22160">
    <property type="entry name" value="F-box_AtFBL13-like"/>
    <property type="match status" value="3"/>
</dbReference>
<dbReference type="InterPro" id="IPR055411">
    <property type="entry name" value="LRR_FXL15/At3g58940/PEG3-like"/>
</dbReference>